<dbReference type="PROSITE" id="PS51186">
    <property type="entry name" value="GNAT"/>
    <property type="match status" value="1"/>
</dbReference>
<keyword evidence="3" id="KW-1185">Reference proteome</keyword>
<dbReference type="SUPFAM" id="SSF55729">
    <property type="entry name" value="Acyl-CoA N-acyltransferases (Nat)"/>
    <property type="match status" value="1"/>
</dbReference>
<dbReference type="RefSeq" id="WP_140400328.1">
    <property type="nucleotide sequence ID" value="NZ_JAKNHQ010000012.1"/>
</dbReference>
<reference evidence="2 3" key="1">
    <citation type="submission" date="2022-01" db="EMBL/GenBank/DDBJ databases">
        <title>Collection of gut derived symbiotic bacterial strains cultured from healthy donors.</title>
        <authorList>
            <person name="Lin H."/>
            <person name="Kohout C."/>
            <person name="Waligurski E."/>
            <person name="Pamer E.G."/>
        </authorList>
    </citation>
    <scope>NUCLEOTIDE SEQUENCE [LARGE SCALE GENOMIC DNA]</scope>
    <source>
        <strain evidence="2 3">DFI.7.58</strain>
    </source>
</reference>
<dbReference type="EMBL" id="JAKNHQ010000012">
    <property type="protein sequence ID" value="MCG4611160.1"/>
    <property type="molecule type" value="Genomic_DNA"/>
</dbReference>
<evidence type="ECO:0000259" key="1">
    <source>
        <dbReference type="PROSITE" id="PS51186"/>
    </source>
</evidence>
<proteinExistence type="predicted"/>
<organism evidence="2 3">
    <name type="scientific">Anaeromassilibacillus senegalensis</name>
    <dbReference type="NCBI Taxonomy" id="1673717"/>
    <lineage>
        <taxon>Bacteria</taxon>
        <taxon>Bacillati</taxon>
        <taxon>Bacillota</taxon>
        <taxon>Clostridia</taxon>
        <taxon>Eubacteriales</taxon>
        <taxon>Acutalibacteraceae</taxon>
        <taxon>Anaeromassilibacillus</taxon>
    </lineage>
</organism>
<evidence type="ECO:0000313" key="2">
    <source>
        <dbReference type="EMBL" id="MCG4611160.1"/>
    </source>
</evidence>
<evidence type="ECO:0000313" key="3">
    <source>
        <dbReference type="Proteomes" id="UP001298681"/>
    </source>
</evidence>
<dbReference type="CDD" id="cd04301">
    <property type="entry name" value="NAT_SF"/>
    <property type="match status" value="1"/>
</dbReference>
<feature type="domain" description="N-acetyltransferase" evidence="1">
    <location>
        <begin position="1"/>
        <end position="164"/>
    </location>
</feature>
<dbReference type="InterPro" id="IPR000182">
    <property type="entry name" value="GNAT_dom"/>
</dbReference>
<protein>
    <submittedName>
        <fullName evidence="2">GNAT family N-acetyltransferase</fullName>
    </submittedName>
</protein>
<dbReference type="Proteomes" id="UP001298681">
    <property type="component" value="Unassembled WGS sequence"/>
</dbReference>
<sequence length="233" mass="27262">MRTLEPASITLGTVDDLPQIYADMEKQFPPDEMYKYKNLLHLLHGDKYKILLYKRNSDGELLGYALVYTVENCNILWLDYIAILKEHQTHGYGAQLFNALWHKYCGPYDGILFSLEHISKNNPSLAKRQELRIQFYEKVGAYRLHADFQLPCENGALPMYLYFKPRRGLCAISRTVQLQAIRQIYEYCFYHFAHNKELLAHFKPTILDERLLPTRRPVLQHAAAPVVQSVRRA</sequence>
<gene>
    <name evidence="2" type="ORF">L0P57_09485</name>
</gene>
<dbReference type="InterPro" id="IPR016181">
    <property type="entry name" value="Acyl_CoA_acyltransferase"/>
</dbReference>
<dbReference type="Gene3D" id="3.40.630.30">
    <property type="match status" value="1"/>
</dbReference>
<dbReference type="Pfam" id="PF00583">
    <property type="entry name" value="Acetyltransf_1"/>
    <property type="match status" value="1"/>
</dbReference>
<name>A0ABS9MK21_9FIRM</name>
<accession>A0ABS9MK21</accession>
<comment type="caution">
    <text evidence="2">The sequence shown here is derived from an EMBL/GenBank/DDBJ whole genome shotgun (WGS) entry which is preliminary data.</text>
</comment>